<dbReference type="STRING" id="90262.A0A1X2IB65"/>
<accession>A0A1X2IB65</accession>
<comment type="caution">
    <text evidence="1">The sequence shown here is derived from an EMBL/GenBank/DDBJ whole genome shotgun (WGS) entry which is preliminary data.</text>
</comment>
<dbReference type="AlphaFoldDB" id="A0A1X2IB65"/>
<proteinExistence type="predicted"/>
<protein>
    <submittedName>
        <fullName evidence="1">Uncharacterized protein</fullName>
    </submittedName>
</protein>
<keyword evidence="2" id="KW-1185">Reference proteome</keyword>
<sequence length="109" mass="12512">MHRFSQQACQLTRPVNTLSRRYTSQTSKNAGEVYPAESFSTSAWKKTAIVFAIGSVWYNVDQSIANAGNKNVFTKWVEYCMTPSDENNKINESFYSNSQSLTDYRLIYQ</sequence>
<name>A0A1X2IB65_9FUNG</name>
<dbReference type="Proteomes" id="UP000193560">
    <property type="component" value="Unassembled WGS sequence"/>
</dbReference>
<evidence type="ECO:0000313" key="1">
    <source>
        <dbReference type="EMBL" id="ORZ13135.1"/>
    </source>
</evidence>
<organism evidence="1 2">
    <name type="scientific">Absidia repens</name>
    <dbReference type="NCBI Taxonomy" id="90262"/>
    <lineage>
        <taxon>Eukaryota</taxon>
        <taxon>Fungi</taxon>
        <taxon>Fungi incertae sedis</taxon>
        <taxon>Mucoromycota</taxon>
        <taxon>Mucoromycotina</taxon>
        <taxon>Mucoromycetes</taxon>
        <taxon>Mucorales</taxon>
        <taxon>Cunninghamellaceae</taxon>
        <taxon>Absidia</taxon>
    </lineage>
</organism>
<dbReference type="EMBL" id="MCGE01000017">
    <property type="protein sequence ID" value="ORZ13135.1"/>
    <property type="molecule type" value="Genomic_DNA"/>
</dbReference>
<dbReference type="OrthoDB" id="2120038at2759"/>
<evidence type="ECO:0000313" key="2">
    <source>
        <dbReference type="Proteomes" id="UP000193560"/>
    </source>
</evidence>
<gene>
    <name evidence="1" type="ORF">BCR42DRAFT_419261</name>
</gene>
<reference evidence="1 2" key="1">
    <citation type="submission" date="2016-07" db="EMBL/GenBank/DDBJ databases">
        <title>Pervasive Adenine N6-methylation of Active Genes in Fungi.</title>
        <authorList>
            <consortium name="DOE Joint Genome Institute"/>
            <person name="Mondo S.J."/>
            <person name="Dannebaum R.O."/>
            <person name="Kuo R.C."/>
            <person name="Labutti K."/>
            <person name="Haridas S."/>
            <person name="Kuo A."/>
            <person name="Salamov A."/>
            <person name="Ahrendt S.R."/>
            <person name="Lipzen A."/>
            <person name="Sullivan W."/>
            <person name="Andreopoulos W.B."/>
            <person name="Clum A."/>
            <person name="Lindquist E."/>
            <person name="Daum C."/>
            <person name="Ramamoorthy G.K."/>
            <person name="Gryganskyi A."/>
            <person name="Culley D."/>
            <person name="Magnuson J.K."/>
            <person name="James T.Y."/>
            <person name="O'Malley M.A."/>
            <person name="Stajich J.E."/>
            <person name="Spatafora J.W."/>
            <person name="Visel A."/>
            <person name="Grigoriev I.V."/>
        </authorList>
    </citation>
    <scope>NUCLEOTIDE SEQUENCE [LARGE SCALE GENOMIC DNA]</scope>
    <source>
        <strain evidence="1 2">NRRL 1336</strain>
    </source>
</reference>